<dbReference type="AlphaFoldDB" id="A0A9R1STS9"/>
<reference evidence="11" key="1">
    <citation type="submission" date="2025-08" db="UniProtKB">
        <authorList>
            <consortium name="RefSeq"/>
        </authorList>
    </citation>
    <scope>IDENTIFICATION</scope>
    <source>
        <strain evidence="11">USDA-PBARC FA_bdor</strain>
        <tissue evidence="11">Whole organism</tissue>
    </source>
</reference>
<keyword evidence="3 7" id="KW-0479">Metal-binding</keyword>
<dbReference type="InterPro" id="IPR036396">
    <property type="entry name" value="Cyt_P450_sf"/>
</dbReference>
<keyword evidence="10" id="KW-1185">Reference proteome</keyword>
<comment type="cofactor">
    <cofactor evidence="1 7">
        <name>heme</name>
        <dbReference type="ChEBI" id="CHEBI:30413"/>
    </cofactor>
</comment>
<evidence type="ECO:0000256" key="8">
    <source>
        <dbReference type="RuleBase" id="RU000461"/>
    </source>
</evidence>
<comment type="similarity">
    <text evidence="2 8">Belongs to the cytochrome P450 family.</text>
</comment>
<keyword evidence="9" id="KW-0812">Transmembrane</keyword>
<feature type="binding site" description="axial binding residue" evidence="7">
    <location>
        <position position="460"/>
    </location>
    <ligand>
        <name>heme</name>
        <dbReference type="ChEBI" id="CHEBI:30413"/>
    </ligand>
    <ligandPart>
        <name>Fe</name>
        <dbReference type="ChEBI" id="CHEBI:18248"/>
    </ligandPart>
</feature>
<feature type="transmembrane region" description="Helical" evidence="9">
    <location>
        <begin position="6"/>
        <end position="30"/>
    </location>
</feature>
<gene>
    <name evidence="11" type="primary">spo</name>
</gene>
<name>A0A9R1STS9_9HYME</name>
<sequence>MATMALWYILLTCLMIFILWKKGMVVQWFFPEIEERKKPSLKGPRSLPVIGSLHLLGGPGGPFEAFTRLAKEYGDIYEIQLGVAKCVVVSSYSLLREVLITKGNDFGGRPDFLRFHALFGGDRNHSLALCDWSEVQRTRRSLARSFCSPRGGSFQLEELSRIAALEASDLLSTLNQPEAEGVLRGEKPLKPLLLTSVANMFTRYMCSTRFDNKDEEFRRIVGSFDEIFWDINQGYALDFLPWLKPFYSQVLNRLGGYASTIRGFILRRIINHRRATLDTVNGIPRDFTDALLLHLESPKTDLSWDHILFELEDFLGGHSAIGNLVMMILAQTTVQPQVQKKIQIECDAILAKSGDPQGLVSMDDRQDMPYTDAVIWETLRMSSSPIVPHVATVDTHIADYPVSKDTVVFINNFEMNLGEAYWGPDSRQFKPERFIKMINNKPRVTRPEHFVPFSTGKRTCVGQKLVQGFAFVIVTALLSRFDIHAVEDLKSKLIPGCVAVPPNAFHLALTPRQSTAP</sequence>
<keyword evidence="9" id="KW-0472">Membrane</keyword>
<dbReference type="PANTHER" id="PTHR24303">
    <property type="entry name" value="HEME-BINDING MONOOXYGENASE FAMILY"/>
    <property type="match status" value="1"/>
</dbReference>
<dbReference type="GO" id="GO:0004497">
    <property type="term" value="F:monooxygenase activity"/>
    <property type="evidence" value="ECO:0007669"/>
    <property type="project" value="UniProtKB-KW"/>
</dbReference>
<dbReference type="InterPro" id="IPR002401">
    <property type="entry name" value="Cyt_P450_E_grp-I"/>
</dbReference>
<dbReference type="PANTHER" id="PTHR24303:SF31">
    <property type="entry name" value="CYTOCHROME P450 307A1-RELATED"/>
    <property type="match status" value="1"/>
</dbReference>
<dbReference type="PROSITE" id="PS00086">
    <property type="entry name" value="CYTOCHROME_P450"/>
    <property type="match status" value="1"/>
</dbReference>
<dbReference type="OrthoDB" id="1470350at2759"/>
<dbReference type="CTD" id="38631"/>
<proteinExistence type="inferred from homology"/>
<evidence type="ECO:0000256" key="9">
    <source>
        <dbReference type="SAM" id="Phobius"/>
    </source>
</evidence>
<organism evidence="10 11">
    <name type="scientific">Fopius arisanus</name>
    <dbReference type="NCBI Taxonomy" id="64838"/>
    <lineage>
        <taxon>Eukaryota</taxon>
        <taxon>Metazoa</taxon>
        <taxon>Ecdysozoa</taxon>
        <taxon>Arthropoda</taxon>
        <taxon>Hexapoda</taxon>
        <taxon>Insecta</taxon>
        <taxon>Pterygota</taxon>
        <taxon>Neoptera</taxon>
        <taxon>Endopterygota</taxon>
        <taxon>Hymenoptera</taxon>
        <taxon>Apocrita</taxon>
        <taxon>Ichneumonoidea</taxon>
        <taxon>Braconidae</taxon>
        <taxon>Opiinae</taxon>
        <taxon>Fopius</taxon>
    </lineage>
</organism>
<evidence type="ECO:0000256" key="2">
    <source>
        <dbReference type="ARBA" id="ARBA00010617"/>
    </source>
</evidence>
<evidence type="ECO:0000256" key="6">
    <source>
        <dbReference type="ARBA" id="ARBA00023033"/>
    </source>
</evidence>
<dbReference type="GO" id="GO:0005506">
    <property type="term" value="F:iron ion binding"/>
    <property type="evidence" value="ECO:0007669"/>
    <property type="project" value="InterPro"/>
</dbReference>
<evidence type="ECO:0000256" key="1">
    <source>
        <dbReference type="ARBA" id="ARBA00001971"/>
    </source>
</evidence>
<keyword evidence="7 8" id="KW-0349">Heme</keyword>
<accession>A0A9R1STS9</accession>
<keyword evidence="6 8" id="KW-0503">Monooxygenase</keyword>
<keyword evidence="5 7" id="KW-0408">Iron</keyword>
<dbReference type="Gene3D" id="1.10.630.10">
    <property type="entry name" value="Cytochrome P450"/>
    <property type="match status" value="1"/>
</dbReference>
<dbReference type="SUPFAM" id="SSF48264">
    <property type="entry name" value="Cytochrome P450"/>
    <property type="match status" value="1"/>
</dbReference>
<dbReference type="GeneID" id="105262870"/>
<dbReference type="KEGG" id="fas:105262870"/>
<keyword evidence="9" id="KW-1133">Transmembrane helix</keyword>
<evidence type="ECO:0000256" key="4">
    <source>
        <dbReference type="ARBA" id="ARBA00023002"/>
    </source>
</evidence>
<dbReference type="Proteomes" id="UP000694866">
    <property type="component" value="Unplaced"/>
</dbReference>
<keyword evidence="4 8" id="KW-0560">Oxidoreductase</keyword>
<evidence type="ECO:0000256" key="3">
    <source>
        <dbReference type="ARBA" id="ARBA00022723"/>
    </source>
</evidence>
<evidence type="ECO:0000313" key="10">
    <source>
        <dbReference type="Proteomes" id="UP000694866"/>
    </source>
</evidence>
<dbReference type="PRINTS" id="PR00463">
    <property type="entry name" value="EP450I"/>
</dbReference>
<dbReference type="InterPro" id="IPR001128">
    <property type="entry name" value="Cyt_P450"/>
</dbReference>
<dbReference type="InterPro" id="IPR017972">
    <property type="entry name" value="Cyt_P450_CS"/>
</dbReference>
<dbReference type="Pfam" id="PF00067">
    <property type="entry name" value="p450"/>
    <property type="match status" value="1"/>
</dbReference>
<dbReference type="RefSeq" id="XP_011297015.1">
    <property type="nucleotide sequence ID" value="XM_011298713.1"/>
</dbReference>
<evidence type="ECO:0000313" key="11">
    <source>
        <dbReference type="RefSeq" id="XP_011297015.1"/>
    </source>
</evidence>
<evidence type="ECO:0000256" key="7">
    <source>
        <dbReference type="PIRSR" id="PIRSR602401-1"/>
    </source>
</evidence>
<dbReference type="GO" id="GO:0020037">
    <property type="term" value="F:heme binding"/>
    <property type="evidence" value="ECO:0007669"/>
    <property type="project" value="InterPro"/>
</dbReference>
<protein>
    <submittedName>
        <fullName evidence="11">Cytochrome P450 307a1</fullName>
    </submittedName>
</protein>
<dbReference type="PRINTS" id="PR00385">
    <property type="entry name" value="P450"/>
</dbReference>
<evidence type="ECO:0000256" key="5">
    <source>
        <dbReference type="ARBA" id="ARBA00023004"/>
    </source>
</evidence>
<dbReference type="GO" id="GO:0016705">
    <property type="term" value="F:oxidoreductase activity, acting on paired donors, with incorporation or reduction of molecular oxygen"/>
    <property type="evidence" value="ECO:0007669"/>
    <property type="project" value="InterPro"/>
</dbReference>